<evidence type="ECO:0000256" key="1">
    <source>
        <dbReference type="ARBA" id="ARBA00010617"/>
    </source>
</evidence>
<feature type="chain" id="PRO_5013120775" evidence="9">
    <location>
        <begin position="22"/>
        <end position="457"/>
    </location>
</feature>
<keyword evidence="9" id="KW-0732">Signal</keyword>
<dbReference type="STRING" id="6573.A0A210QHL9"/>
<comment type="cofactor">
    <cofactor evidence="7">
        <name>heme</name>
        <dbReference type="ChEBI" id="CHEBI:30413"/>
    </cofactor>
</comment>
<dbReference type="PROSITE" id="PS00086">
    <property type="entry name" value="CYTOCHROME_P450"/>
    <property type="match status" value="1"/>
</dbReference>
<dbReference type="InterPro" id="IPR001128">
    <property type="entry name" value="Cyt_P450"/>
</dbReference>
<dbReference type="OrthoDB" id="1372046at2759"/>
<keyword evidence="5 7" id="KW-0408">Iron</keyword>
<dbReference type="SUPFAM" id="SSF48264">
    <property type="entry name" value="Cytochrome P450"/>
    <property type="match status" value="1"/>
</dbReference>
<feature type="binding site" description="axial binding residue" evidence="7">
    <location>
        <position position="401"/>
    </location>
    <ligand>
        <name>heme</name>
        <dbReference type="ChEBI" id="CHEBI:30413"/>
    </ligand>
    <ligandPart>
        <name>Fe</name>
        <dbReference type="ChEBI" id="CHEBI:18248"/>
    </ligandPart>
</feature>
<keyword evidence="11" id="KW-1185">Reference proteome</keyword>
<dbReference type="GO" id="GO:0020037">
    <property type="term" value="F:heme binding"/>
    <property type="evidence" value="ECO:0007669"/>
    <property type="project" value="InterPro"/>
</dbReference>
<dbReference type="Gene3D" id="1.10.630.10">
    <property type="entry name" value="Cytochrome P450"/>
    <property type="match status" value="1"/>
</dbReference>
<keyword evidence="4 8" id="KW-0560">Oxidoreductase</keyword>
<proteinExistence type="inferred from homology"/>
<dbReference type="PANTHER" id="PTHR24286">
    <property type="entry name" value="CYTOCHROME P450 26"/>
    <property type="match status" value="1"/>
</dbReference>
<evidence type="ECO:0000256" key="3">
    <source>
        <dbReference type="ARBA" id="ARBA00022723"/>
    </source>
</evidence>
<dbReference type="GO" id="GO:0005506">
    <property type="term" value="F:iron ion binding"/>
    <property type="evidence" value="ECO:0007669"/>
    <property type="project" value="InterPro"/>
</dbReference>
<name>A0A210QHL9_MIZYE</name>
<evidence type="ECO:0000256" key="8">
    <source>
        <dbReference type="RuleBase" id="RU000461"/>
    </source>
</evidence>
<evidence type="ECO:0000256" key="4">
    <source>
        <dbReference type="ARBA" id="ARBA00023002"/>
    </source>
</evidence>
<evidence type="ECO:0000256" key="5">
    <source>
        <dbReference type="ARBA" id="ARBA00023004"/>
    </source>
</evidence>
<dbReference type="Pfam" id="PF00067">
    <property type="entry name" value="p450"/>
    <property type="match status" value="1"/>
</dbReference>
<dbReference type="PRINTS" id="PR00465">
    <property type="entry name" value="EP450IV"/>
</dbReference>
<dbReference type="InterPro" id="IPR036396">
    <property type="entry name" value="Cyt_P450_sf"/>
</dbReference>
<dbReference type="InterPro" id="IPR002403">
    <property type="entry name" value="Cyt_P450_E_grp-IV"/>
</dbReference>
<evidence type="ECO:0000256" key="2">
    <source>
        <dbReference type="ARBA" id="ARBA00022617"/>
    </source>
</evidence>
<evidence type="ECO:0000256" key="7">
    <source>
        <dbReference type="PIRSR" id="PIRSR602403-1"/>
    </source>
</evidence>
<comment type="caution">
    <text evidence="10">The sequence shown here is derived from an EMBL/GenBank/DDBJ whole genome shotgun (WGS) entry which is preliminary data.</text>
</comment>
<accession>A0A210QHL9</accession>
<feature type="signal peptide" evidence="9">
    <location>
        <begin position="1"/>
        <end position="21"/>
    </location>
</feature>
<dbReference type="GO" id="GO:0016705">
    <property type="term" value="F:oxidoreductase activity, acting on paired donors, with incorporation or reduction of molecular oxygen"/>
    <property type="evidence" value="ECO:0007669"/>
    <property type="project" value="InterPro"/>
</dbReference>
<dbReference type="EMBL" id="NEDP02003615">
    <property type="protein sequence ID" value="OWF48275.1"/>
    <property type="molecule type" value="Genomic_DNA"/>
</dbReference>
<gene>
    <name evidence="10" type="ORF">KP79_PYT17163</name>
</gene>
<evidence type="ECO:0000256" key="6">
    <source>
        <dbReference type="ARBA" id="ARBA00023033"/>
    </source>
</evidence>
<keyword evidence="3 7" id="KW-0479">Metal-binding</keyword>
<sequence length="457" mass="51968">MLETAFLIFLVIFLLMKYLMARDTDGTVLPSLPPGSLGWPVIGETFKLAVQKVNFFRERRRLYGRIFKTHLFGNPVIRVTGNKNVREILQGENKTVKSSYPSSIRTLLGPNALSMSEGLLHKSRKVQLMQYLSPEFLRKHRSGFVDLIDDHMLRWSSEPSVDIYLEIRALFTEMAAKFLVDIDILLETNRRIKELYQQFTDNIFSLPVNLPGFGLYKGLRAKKELKKIFAAIIEEKGGKVSEFPSLLQAYGADLDDYARPDDERLLDAIVELMWNASETVSSGAFAIIYHLTRNPAVLQKVREDIESQGIDNTSGPSYLDSVVKEALRVTPPVGGAYRKMNKSIGYTLPKNWTVICGFRDTHENDVTLSDPLEFNPDRWLQAPEGKDRAAFLTFGGGLRICPGKNYAMVVLRLFTRQLCNRFAWKFLTKDPELVLFPAPKPKHTLHACFFDKFGKAC</sequence>
<evidence type="ECO:0000313" key="10">
    <source>
        <dbReference type="EMBL" id="OWF48275.1"/>
    </source>
</evidence>
<reference evidence="10 11" key="1">
    <citation type="journal article" date="2017" name="Nat. Ecol. Evol.">
        <title>Scallop genome provides insights into evolution of bilaterian karyotype and development.</title>
        <authorList>
            <person name="Wang S."/>
            <person name="Zhang J."/>
            <person name="Jiao W."/>
            <person name="Li J."/>
            <person name="Xun X."/>
            <person name="Sun Y."/>
            <person name="Guo X."/>
            <person name="Huan P."/>
            <person name="Dong B."/>
            <person name="Zhang L."/>
            <person name="Hu X."/>
            <person name="Sun X."/>
            <person name="Wang J."/>
            <person name="Zhao C."/>
            <person name="Wang Y."/>
            <person name="Wang D."/>
            <person name="Huang X."/>
            <person name="Wang R."/>
            <person name="Lv J."/>
            <person name="Li Y."/>
            <person name="Zhang Z."/>
            <person name="Liu B."/>
            <person name="Lu W."/>
            <person name="Hui Y."/>
            <person name="Liang J."/>
            <person name="Zhou Z."/>
            <person name="Hou R."/>
            <person name="Li X."/>
            <person name="Liu Y."/>
            <person name="Li H."/>
            <person name="Ning X."/>
            <person name="Lin Y."/>
            <person name="Zhao L."/>
            <person name="Xing Q."/>
            <person name="Dou J."/>
            <person name="Li Y."/>
            <person name="Mao J."/>
            <person name="Guo H."/>
            <person name="Dou H."/>
            <person name="Li T."/>
            <person name="Mu C."/>
            <person name="Jiang W."/>
            <person name="Fu Q."/>
            <person name="Fu X."/>
            <person name="Miao Y."/>
            <person name="Liu J."/>
            <person name="Yu Q."/>
            <person name="Li R."/>
            <person name="Liao H."/>
            <person name="Li X."/>
            <person name="Kong Y."/>
            <person name="Jiang Z."/>
            <person name="Chourrout D."/>
            <person name="Li R."/>
            <person name="Bao Z."/>
        </authorList>
    </citation>
    <scope>NUCLEOTIDE SEQUENCE [LARGE SCALE GENOMIC DNA]</scope>
    <source>
        <strain evidence="10 11">PY_sf001</strain>
    </source>
</reference>
<evidence type="ECO:0000313" key="11">
    <source>
        <dbReference type="Proteomes" id="UP000242188"/>
    </source>
</evidence>
<keyword evidence="2 7" id="KW-0349">Heme</keyword>
<dbReference type="GO" id="GO:0034653">
    <property type="term" value="P:retinoic acid catabolic process"/>
    <property type="evidence" value="ECO:0007669"/>
    <property type="project" value="UniProtKB-ARBA"/>
</dbReference>
<comment type="similarity">
    <text evidence="1 8">Belongs to the cytochrome P450 family.</text>
</comment>
<dbReference type="PANTHER" id="PTHR24286:SF384">
    <property type="entry name" value="P450, PUTATIVE (EUROFUNG)-RELATED"/>
    <property type="match status" value="1"/>
</dbReference>
<protein>
    <submittedName>
        <fullName evidence="10">Cytochrome P450 26A1</fullName>
    </submittedName>
</protein>
<dbReference type="AlphaFoldDB" id="A0A210QHL9"/>
<organism evidence="10 11">
    <name type="scientific">Mizuhopecten yessoensis</name>
    <name type="common">Japanese scallop</name>
    <name type="synonym">Patinopecten yessoensis</name>
    <dbReference type="NCBI Taxonomy" id="6573"/>
    <lineage>
        <taxon>Eukaryota</taxon>
        <taxon>Metazoa</taxon>
        <taxon>Spiralia</taxon>
        <taxon>Lophotrochozoa</taxon>
        <taxon>Mollusca</taxon>
        <taxon>Bivalvia</taxon>
        <taxon>Autobranchia</taxon>
        <taxon>Pteriomorphia</taxon>
        <taxon>Pectinida</taxon>
        <taxon>Pectinoidea</taxon>
        <taxon>Pectinidae</taxon>
        <taxon>Mizuhopecten</taxon>
    </lineage>
</organism>
<dbReference type="Proteomes" id="UP000242188">
    <property type="component" value="Unassembled WGS sequence"/>
</dbReference>
<dbReference type="GO" id="GO:0004497">
    <property type="term" value="F:monooxygenase activity"/>
    <property type="evidence" value="ECO:0007669"/>
    <property type="project" value="UniProtKB-KW"/>
</dbReference>
<dbReference type="InterPro" id="IPR017972">
    <property type="entry name" value="Cyt_P450_CS"/>
</dbReference>
<evidence type="ECO:0000256" key="9">
    <source>
        <dbReference type="SAM" id="SignalP"/>
    </source>
</evidence>
<dbReference type="PRINTS" id="PR00385">
    <property type="entry name" value="P450"/>
</dbReference>
<keyword evidence="6 8" id="KW-0503">Monooxygenase</keyword>
<dbReference type="GO" id="GO:0016125">
    <property type="term" value="P:sterol metabolic process"/>
    <property type="evidence" value="ECO:0007669"/>
    <property type="project" value="TreeGrafter"/>
</dbReference>